<dbReference type="KEGG" id="lel:PVL30_004801"/>
<dbReference type="GO" id="GO:0006537">
    <property type="term" value="P:glutamate biosynthetic process"/>
    <property type="evidence" value="ECO:0007669"/>
    <property type="project" value="EnsemblFungi"/>
</dbReference>
<dbReference type="EC" id="1.2.1.88" evidence="7"/>
<keyword evidence="4 7" id="KW-0520">NAD</keyword>
<evidence type="ECO:0000259" key="9">
    <source>
        <dbReference type="Pfam" id="PF00171"/>
    </source>
</evidence>
<protein>
    <recommendedName>
        <fullName evidence="7 8">Multifunctional fusion protein</fullName>
    </recommendedName>
    <domain>
        <recommendedName>
            <fullName evidence="8">Delta-1-pyrroline-5-carboxylate dehydrogenase</fullName>
            <shortName evidence="8">P5C dehydrogenase</shortName>
        </recommendedName>
        <alternativeName>
            <fullName evidence="7">L-glutamate gamma-semialdehyde dehydrogenase</fullName>
        </alternativeName>
    </domain>
    <domain>
        <recommendedName>
            <fullName evidence="7">L-glutamate gamma-semialdehyde dehydrogenase</fullName>
            <ecNumber evidence="7">1.2.1.88</ecNumber>
        </recommendedName>
    </domain>
</protein>
<dbReference type="NCBIfam" id="TIGR01236">
    <property type="entry name" value="D1pyr5carbox1"/>
    <property type="match status" value="1"/>
</dbReference>
<comment type="pathway">
    <text evidence="1 7">Amino-acid degradation; L-proline degradation into L-glutamate; L-glutamate from L-proline: step 2/2.</text>
</comment>
<evidence type="ECO:0000313" key="10">
    <source>
        <dbReference type="EMBL" id="EDK45802.1"/>
    </source>
</evidence>
<dbReference type="CDD" id="cd07123">
    <property type="entry name" value="ALDH_F4-17_P5CDH"/>
    <property type="match status" value="1"/>
</dbReference>
<dbReference type="OrthoDB" id="5322683at2759"/>
<dbReference type="Pfam" id="PF00171">
    <property type="entry name" value="Aldedh"/>
    <property type="match status" value="1"/>
</dbReference>
<evidence type="ECO:0000313" key="11">
    <source>
        <dbReference type="Proteomes" id="UP000001996"/>
    </source>
</evidence>
<dbReference type="PANTHER" id="PTHR42862:SF1">
    <property type="entry name" value="DELTA-1-PYRROLINE-5-CARBOXYLATE DEHYDROGENASE 2, ISOFORM A-RELATED"/>
    <property type="match status" value="1"/>
</dbReference>
<gene>
    <name evidence="10" type="ORF">LELG_03981</name>
</gene>
<dbReference type="HOGENOM" id="CLU_005391_4_1_1"/>
<dbReference type="InterPro" id="IPR005931">
    <property type="entry name" value="P5CDH/ALDH4A1"/>
</dbReference>
<dbReference type="UniPathway" id="UPA00261">
    <property type="reaction ID" value="UER00374"/>
</dbReference>
<proteinExistence type="inferred from homology"/>
<evidence type="ECO:0000256" key="5">
    <source>
        <dbReference type="ARBA" id="ARBA00023062"/>
    </source>
</evidence>
<name>A5E2Z4_LODEL</name>
<dbReference type="Gene3D" id="3.40.309.10">
    <property type="entry name" value="Aldehyde Dehydrogenase, Chain A, domain 2"/>
    <property type="match status" value="1"/>
</dbReference>
<comment type="catalytic activity">
    <reaction evidence="6 7">
        <text>L-glutamate 5-semialdehyde + NAD(+) + H2O = L-glutamate + NADH + 2 H(+)</text>
        <dbReference type="Rhea" id="RHEA:30235"/>
        <dbReference type="ChEBI" id="CHEBI:15377"/>
        <dbReference type="ChEBI" id="CHEBI:15378"/>
        <dbReference type="ChEBI" id="CHEBI:29985"/>
        <dbReference type="ChEBI" id="CHEBI:57540"/>
        <dbReference type="ChEBI" id="CHEBI:57945"/>
        <dbReference type="ChEBI" id="CHEBI:58066"/>
        <dbReference type="EC" id="1.2.1.88"/>
    </reaction>
</comment>
<dbReference type="EMBL" id="CH981528">
    <property type="protein sequence ID" value="EDK45802.1"/>
    <property type="molecule type" value="Genomic_DNA"/>
</dbReference>
<dbReference type="GeneID" id="5232198"/>
<keyword evidence="3 7" id="KW-0560">Oxidoreductase</keyword>
<dbReference type="STRING" id="379508.A5E2Z4"/>
<dbReference type="GO" id="GO:0010133">
    <property type="term" value="P:L-proline catabolic process to L-glutamate"/>
    <property type="evidence" value="ECO:0007669"/>
    <property type="project" value="UniProtKB-UniRule"/>
</dbReference>
<dbReference type="InterPro" id="IPR016160">
    <property type="entry name" value="Ald_DH_CS_CYS"/>
</dbReference>
<evidence type="ECO:0000256" key="1">
    <source>
        <dbReference type="ARBA" id="ARBA00004786"/>
    </source>
</evidence>
<dbReference type="InterPro" id="IPR016163">
    <property type="entry name" value="Ald_DH_C"/>
</dbReference>
<dbReference type="AlphaFoldDB" id="A5E2Z4"/>
<dbReference type="GO" id="GO:0003842">
    <property type="term" value="F:L-glutamate gamma-semialdehyde dehydrogenase activity"/>
    <property type="evidence" value="ECO:0007669"/>
    <property type="project" value="UniProtKB-UniRule"/>
</dbReference>
<comment type="similarity">
    <text evidence="2 7">Belongs to the aldehyde dehydrogenase family.</text>
</comment>
<dbReference type="VEuPathDB" id="FungiDB:LELG_03981"/>
<feature type="domain" description="Aldehyde dehydrogenase" evidence="9">
    <location>
        <begin position="116"/>
        <end position="587"/>
    </location>
</feature>
<evidence type="ECO:0000256" key="6">
    <source>
        <dbReference type="ARBA" id="ARBA00048142"/>
    </source>
</evidence>
<dbReference type="FunFam" id="3.40.605.10:FF:000006">
    <property type="entry name" value="1-pyrroline-5-carboxylate dehydrogenase"/>
    <property type="match status" value="1"/>
</dbReference>
<evidence type="ECO:0000256" key="3">
    <source>
        <dbReference type="ARBA" id="ARBA00023002"/>
    </source>
</evidence>
<evidence type="ECO:0000256" key="4">
    <source>
        <dbReference type="ARBA" id="ARBA00023027"/>
    </source>
</evidence>
<dbReference type="OMA" id="FAGIHFT"/>
<reference evidence="10 11" key="1">
    <citation type="journal article" date="2009" name="Nature">
        <title>Evolution of pathogenicity and sexual reproduction in eight Candida genomes.</title>
        <authorList>
            <person name="Butler G."/>
            <person name="Rasmussen M.D."/>
            <person name="Lin M.F."/>
            <person name="Santos M.A."/>
            <person name="Sakthikumar S."/>
            <person name="Munro C.A."/>
            <person name="Rheinbay E."/>
            <person name="Grabherr M."/>
            <person name="Forche A."/>
            <person name="Reedy J.L."/>
            <person name="Agrafioti I."/>
            <person name="Arnaud M.B."/>
            <person name="Bates S."/>
            <person name="Brown A.J."/>
            <person name="Brunke S."/>
            <person name="Costanzo M.C."/>
            <person name="Fitzpatrick D.A."/>
            <person name="de Groot P.W."/>
            <person name="Harris D."/>
            <person name="Hoyer L.L."/>
            <person name="Hube B."/>
            <person name="Klis F.M."/>
            <person name="Kodira C."/>
            <person name="Lennard N."/>
            <person name="Logue M.E."/>
            <person name="Martin R."/>
            <person name="Neiman A.M."/>
            <person name="Nikolaou E."/>
            <person name="Quail M.A."/>
            <person name="Quinn J."/>
            <person name="Santos M.C."/>
            <person name="Schmitzberger F.F."/>
            <person name="Sherlock G."/>
            <person name="Shah P."/>
            <person name="Silverstein K.A."/>
            <person name="Skrzypek M.S."/>
            <person name="Soll D."/>
            <person name="Staggs R."/>
            <person name="Stansfield I."/>
            <person name="Stumpf M.P."/>
            <person name="Sudbery P.E."/>
            <person name="Srikantha T."/>
            <person name="Zeng Q."/>
            <person name="Berman J."/>
            <person name="Berriman M."/>
            <person name="Heitman J."/>
            <person name="Gow N.A."/>
            <person name="Lorenz M.C."/>
            <person name="Birren B.W."/>
            <person name="Kellis M."/>
            <person name="Cuomo C.A."/>
        </authorList>
    </citation>
    <scope>NUCLEOTIDE SEQUENCE [LARGE SCALE GENOMIC DNA]</scope>
    <source>
        <strain evidence="11">ATCC 11503 / BCRC 21390 / CBS 2605 / JCM 1781 / NBRC 1676 / NRRL YB-4239</strain>
    </source>
</reference>
<dbReference type="Proteomes" id="UP000001996">
    <property type="component" value="Unassembled WGS sequence"/>
</dbReference>
<evidence type="ECO:0000256" key="7">
    <source>
        <dbReference type="RuleBase" id="RU366016"/>
    </source>
</evidence>
<dbReference type="GO" id="GO:0005759">
    <property type="term" value="C:mitochondrial matrix"/>
    <property type="evidence" value="ECO:0007669"/>
    <property type="project" value="EnsemblFungi"/>
</dbReference>
<dbReference type="SUPFAM" id="SSF53720">
    <property type="entry name" value="ALDH-like"/>
    <property type="match status" value="1"/>
</dbReference>
<dbReference type="InterPro" id="IPR016162">
    <property type="entry name" value="Ald_DH_N"/>
</dbReference>
<dbReference type="InterPro" id="IPR016161">
    <property type="entry name" value="Ald_DH/histidinol_DH"/>
</dbReference>
<dbReference type="eggNOG" id="KOG2455">
    <property type="taxonomic scope" value="Eukaryota"/>
</dbReference>
<dbReference type="InterPro" id="IPR050485">
    <property type="entry name" value="Proline_metab_enzyme"/>
</dbReference>
<evidence type="ECO:0000256" key="8">
    <source>
        <dbReference type="RuleBase" id="RU366030"/>
    </source>
</evidence>
<dbReference type="PROSITE" id="PS00070">
    <property type="entry name" value="ALDEHYDE_DEHYDR_CYS"/>
    <property type="match status" value="1"/>
</dbReference>
<organism evidence="10 11">
    <name type="scientific">Lodderomyces elongisporus (strain ATCC 11503 / CBS 2605 / JCM 1781 / NBRC 1676 / NRRL YB-4239)</name>
    <name type="common">Yeast</name>
    <name type="synonym">Saccharomyces elongisporus</name>
    <dbReference type="NCBI Taxonomy" id="379508"/>
    <lineage>
        <taxon>Eukaryota</taxon>
        <taxon>Fungi</taxon>
        <taxon>Dikarya</taxon>
        <taxon>Ascomycota</taxon>
        <taxon>Saccharomycotina</taxon>
        <taxon>Pichiomycetes</taxon>
        <taxon>Debaryomycetaceae</taxon>
        <taxon>Candida/Lodderomyces clade</taxon>
        <taxon>Lodderomyces</taxon>
    </lineage>
</organism>
<dbReference type="FunFam" id="3.40.309.10:FF:000005">
    <property type="entry name" value="1-pyrroline-5-carboxylate dehydrogenase 1"/>
    <property type="match status" value="1"/>
</dbReference>
<dbReference type="PANTHER" id="PTHR42862">
    <property type="entry name" value="DELTA-1-PYRROLINE-5-CARBOXYLATE DEHYDROGENASE 1, ISOFORM A-RELATED"/>
    <property type="match status" value="1"/>
</dbReference>
<dbReference type="FunCoup" id="A5E2Z4">
    <property type="interactions" value="380"/>
</dbReference>
<keyword evidence="11" id="KW-1185">Reference proteome</keyword>
<dbReference type="Gene3D" id="3.40.605.10">
    <property type="entry name" value="Aldehyde Dehydrogenase, Chain A, domain 1"/>
    <property type="match status" value="1"/>
</dbReference>
<accession>A5E2Z4</accession>
<sequence>MLRVNNVRMFSKVVLRATSGTGKARSLSRLSLATTATKTNIATPCLASAGVRFASQLSHVKTPPNLQNEPVKNFGFNDVKDWDLLRASLTKFTDDGALKVPIVIGGEKIYRDDIKPQLNPADHSQNLADVSQATVEDVRAAIDAAKAAKLKWSQTSWTDRAAIFLKAADLISTKYRYDILAATMLGQGKNVYQAEIDSIAELIDFFKFNVKYAEELYGQQPLQTSPGVWNRAEYRPLEGFVYAVTPFNFTAIAANLVGAPALMGNTVVWKPSATAALSNYLLLTILEEAGLPKGVINFIPGDPVEVTDTVLNDKDFAALHFTGSTDVFKHLYHKISTGVLQDKYRDFPRIVGETGGKNFHLIHPSASLHHSALSTLRGAFEYQGQKCSATSRLYVPESLWPEFRDILAGQMSQISVGNTSSSTSLNSFVGPVIHEQSFDKLANAIDQAKNDPELEIISGGSYDKSKGFYVQPTLIKTTNPEHEFLTKEFFGPILTAYVYPDSQYEQIIQSIDSVTKYGLTGSIFARDRDAIRLAEENLRYSAGNFYINDKSTGAVVGQQWFGGARASGTNDKAGSANILSRFVSVRNIKENFYELTDFRYPSNYQ</sequence>
<evidence type="ECO:0000256" key="2">
    <source>
        <dbReference type="ARBA" id="ARBA00009986"/>
    </source>
</evidence>
<keyword evidence="5 7" id="KW-0642">Proline metabolism</keyword>
<dbReference type="InParanoid" id="A5E2Z4"/>
<dbReference type="InterPro" id="IPR015590">
    <property type="entry name" value="Aldehyde_DH_dom"/>
</dbReference>